<keyword evidence="3" id="KW-0238">DNA-binding</keyword>
<dbReference type="InterPro" id="IPR007324">
    <property type="entry name" value="Sugar-bd_dom_put"/>
</dbReference>
<dbReference type="AlphaFoldDB" id="A0A037ZE18"/>
<organism evidence="7 8">
    <name type="scientific">Actibacterium mucosum KCTC 23349</name>
    <dbReference type="NCBI Taxonomy" id="1454373"/>
    <lineage>
        <taxon>Bacteria</taxon>
        <taxon>Pseudomonadati</taxon>
        <taxon>Pseudomonadota</taxon>
        <taxon>Alphaproteobacteria</taxon>
        <taxon>Rhodobacterales</taxon>
        <taxon>Roseobacteraceae</taxon>
        <taxon>Actibacterium</taxon>
    </lineage>
</organism>
<dbReference type="EMBL" id="JFKE01000006">
    <property type="protein sequence ID" value="KAJ54739.1"/>
    <property type="molecule type" value="Genomic_DNA"/>
</dbReference>
<keyword evidence="2" id="KW-0805">Transcription regulation</keyword>
<dbReference type="GO" id="GO:0030246">
    <property type="term" value="F:carbohydrate binding"/>
    <property type="evidence" value="ECO:0007669"/>
    <property type="project" value="InterPro"/>
</dbReference>
<reference evidence="7 8" key="1">
    <citation type="submission" date="2014-03" db="EMBL/GenBank/DDBJ databases">
        <title>Draft Genome Sequence of Actibacterium mucosum KCTC 23349, a Marine Alphaproteobacterium with Complex Ionic Requirements Isolated from Mediterranean Seawater at Malvarrosa Beach, Valencia, Spain.</title>
        <authorList>
            <person name="Arahal D.R."/>
            <person name="Shao Z."/>
            <person name="Lai Q."/>
            <person name="Pujalte M.J."/>
        </authorList>
    </citation>
    <scope>NUCLEOTIDE SEQUENCE [LARGE SCALE GENOMIC DNA]</scope>
    <source>
        <strain evidence="7 8">KCTC 23349</strain>
    </source>
</reference>
<evidence type="ECO:0000256" key="1">
    <source>
        <dbReference type="ARBA" id="ARBA00010466"/>
    </source>
</evidence>
<dbReference type="InterPro" id="IPR051054">
    <property type="entry name" value="SorC_transcr_regulators"/>
</dbReference>
<evidence type="ECO:0000259" key="6">
    <source>
        <dbReference type="Pfam" id="PF08281"/>
    </source>
</evidence>
<comment type="similarity">
    <text evidence="1">Belongs to the SorC transcriptional regulatory family.</text>
</comment>
<evidence type="ECO:0000313" key="8">
    <source>
        <dbReference type="Proteomes" id="UP000026249"/>
    </source>
</evidence>
<dbReference type="GO" id="GO:0003677">
    <property type="term" value="F:DNA binding"/>
    <property type="evidence" value="ECO:0007669"/>
    <property type="project" value="UniProtKB-KW"/>
</dbReference>
<protein>
    <submittedName>
        <fullName evidence="7">Crp/Fnr family transcriptional regulator</fullName>
    </submittedName>
</protein>
<sequence>MPMPANRRRDDLTQARQMHKALVMYYLEERSQADIAKELGVAHATVNRMIKRGRAEGLVHIKITSPIQDLLELEARLTELGGLKNAVVTPTASDSLETALREVGVAAANHLTSVLQDGMTLAITGGKGVSSVALGLDGGTRRAVDLYPVTGLVQGKHYTDVNHVAAIMADKLGGQSYQIHAPLFADTPEMREMVLQMGPVRKVFEQARQADVMMVGIGSILTDDSSYYELDPDNGIDREAIEAAGARSELVAHLLTGDGTACEYERNRRLISLTLEELRAIPTRIGVASGLNKAAPILAVLRGGYLDTLITDEATALKVLELADSMQGEGEAA</sequence>
<dbReference type="Pfam" id="PF04198">
    <property type="entry name" value="Sugar-bind"/>
    <property type="match status" value="1"/>
</dbReference>
<evidence type="ECO:0000256" key="3">
    <source>
        <dbReference type="ARBA" id="ARBA00023125"/>
    </source>
</evidence>
<dbReference type="Gene3D" id="1.10.10.60">
    <property type="entry name" value="Homeodomain-like"/>
    <property type="match status" value="1"/>
</dbReference>
<dbReference type="Proteomes" id="UP000026249">
    <property type="component" value="Unassembled WGS sequence"/>
</dbReference>
<proteinExistence type="inferred from homology"/>
<dbReference type="STRING" id="1454373.ACMU_16625"/>
<dbReference type="Pfam" id="PF08281">
    <property type="entry name" value="Sigma70_r4_2"/>
    <property type="match status" value="1"/>
</dbReference>
<dbReference type="SUPFAM" id="SSF46689">
    <property type="entry name" value="Homeodomain-like"/>
    <property type="match status" value="1"/>
</dbReference>
<evidence type="ECO:0000256" key="2">
    <source>
        <dbReference type="ARBA" id="ARBA00023015"/>
    </source>
</evidence>
<dbReference type="GO" id="GO:0006352">
    <property type="term" value="P:DNA-templated transcription initiation"/>
    <property type="evidence" value="ECO:0007669"/>
    <property type="project" value="InterPro"/>
</dbReference>
<evidence type="ECO:0000313" key="7">
    <source>
        <dbReference type="EMBL" id="KAJ54739.1"/>
    </source>
</evidence>
<keyword evidence="4" id="KW-0804">Transcription</keyword>
<name>A0A037ZE18_9RHOB</name>
<evidence type="ECO:0000259" key="5">
    <source>
        <dbReference type="Pfam" id="PF04198"/>
    </source>
</evidence>
<dbReference type="GO" id="GO:0016987">
    <property type="term" value="F:sigma factor activity"/>
    <property type="evidence" value="ECO:0007669"/>
    <property type="project" value="InterPro"/>
</dbReference>
<dbReference type="InterPro" id="IPR037171">
    <property type="entry name" value="NagB/RpiA_transferase-like"/>
</dbReference>
<dbReference type="SUPFAM" id="SSF100950">
    <property type="entry name" value="NagB/RpiA/CoA transferase-like"/>
    <property type="match status" value="1"/>
</dbReference>
<feature type="domain" description="RNA polymerase sigma factor 70 region 4 type 2" evidence="6">
    <location>
        <begin position="19"/>
        <end position="55"/>
    </location>
</feature>
<accession>A0A037ZE18</accession>
<dbReference type="PANTHER" id="PTHR34294">
    <property type="entry name" value="TRANSCRIPTIONAL REGULATOR-RELATED"/>
    <property type="match status" value="1"/>
</dbReference>
<keyword evidence="8" id="KW-1185">Reference proteome</keyword>
<dbReference type="PANTHER" id="PTHR34294:SF1">
    <property type="entry name" value="TRANSCRIPTIONAL REGULATOR LSRR"/>
    <property type="match status" value="1"/>
</dbReference>
<dbReference type="InterPro" id="IPR013249">
    <property type="entry name" value="RNA_pol_sigma70_r4_t2"/>
</dbReference>
<dbReference type="InterPro" id="IPR009057">
    <property type="entry name" value="Homeodomain-like_sf"/>
</dbReference>
<evidence type="ECO:0000256" key="4">
    <source>
        <dbReference type="ARBA" id="ARBA00023163"/>
    </source>
</evidence>
<gene>
    <name evidence="7" type="ORF">ACMU_16625</name>
</gene>
<feature type="domain" description="Sugar-binding" evidence="5">
    <location>
        <begin position="66"/>
        <end position="321"/>
    </location>
</feature>
<dbReference type="Gene3D" id="3.40.50.1360">
    <property type="match status" value="1"/>
</dbReference>
<comment type="caution">
    <text evidence="7">The sequence shown here is derived from an EMBL/GenBank/DDBJ whole genome shotgun (WGS) entry which is preliminary data.</text>
</comment>